<sequence>MTNNTFNLTQVIRDSKPSERLGNGQWLNLERIYYTPAHTGETRQWEVCRRTTVNKKIESEKRVINAVDVVATFHLLEQRSIVLVVQYRPAVDAYTIEFPSGLIDEGEDVKSAALRELKEETGYVGEVVNIGPVICYEPGLTDSCCRVAYVKIDVHRKENQNPQPTLEADEWSLKTIVLPCDHTLLNILTGIQADDPSLVIDSRLYTFALGLATSSYM</sequence>
<evidence type="ECO:0000256" key="1">
    <source>
        <dbReference type="ARBA" id="ARBA00022801"/>
    </source>
</evidence>
<name>A0A1Y1Y1E7_9FUNG</name>
<dbReference type="InterPro" id="IPR020084">
    <property type="entry name" value="NUDIX_hydrolase_CS"/>
</dbReference>
<feature type="domain" description="Nudix hydrolase" evidence="2">
    <location>
        <begin position="60"/>
        <end position="193"/>
    </location>
</feature>
<dbReference type="Proteomes" id="UP000193498">
    <property type="component" value="Unassembled WGS sequence"/>
</dbReference>
<protein>
    <recommendedName>
        <fullName evidence="2">Nudix hydrolase domain-containing protein</fullName>
    </recommendedName>
</protein>
<gene>
    <name evidence="3" type="ORF">K493DRAFT_317246</name>
</gene>
<keyword evidence="1" id="KW-0378">Hydrolase</keyword>
<dbReference type="Pfam" id="PF00293">
    <property type="entry name" value="NUDIX"/>
    <property type="match status" value="1"/>
</dbReference>
<dbReference type="PANTHER" id="PTHR11839:SF1">
    <property type="entry name" value="ADP-SUGAR PYROPHOSPHATASE"/>
    <property type="match status" value="1"/>
</dbReference>
<dbReference type="GO" id="GO:0016787">
    <property type="term" value="F:hydrolase activity"/>
    <property type="evidence" value="ECO:0007669"/>
    <property type="project" value="UniProtKB-KW"/>
</dbReference>
<dbReference type="EMBL" id="MCFE01000320">
    <property type="protein sequence ID" value="ORX91454.1"/>
    <property type="molecule type" value="Genomic_DNA"/>
</dbReference>
<dbReference type="PANTHER" id="PTHR11839">
    <property type="entry name" value="UDP/ADP-SUGAR PYROPHOSPHATASE"/>
    <property type="match status" value="1"/>
</dbReference>
<dbReference type="STRING" id="1314790.A0A1Y1Y1E7"/>
<keyword evidence="4" id="KW-1185">Reference proteome</keyword>
<accession>A0A1Y1Y1E7</accession>
<dbReference type="AlphaFoldDB" id="A0A1Y1Y1E7"/>
<dbReference type="PROSITE" id="PS51462">
    <property type="entry name" value="NUDIX"/>
    <property type="match status" value="1"/>
</dbReference>
<dbReference type="InterPro" id="IPR015797">
    <property type="entry name" value="NUDIX_hydrolase-like_dom_sf"/>
</dbReference>
<dbReference type="SUPFAM" id="SSF55811">
    <property type="entry name" value="Nudix"/>
    <property type="match status" value="1"/>
</dbReference>
<dbReference type="CDD" id="cd18888">
    <property type="entry name" value="NUDIX_ADPRase_Nudt5"/>
    <property type="match status" value="1"/>
</dbReference>
<dbReference type="Gene3D" id="3.90.79.10">
    <property type="entry name" value="Nucleoside Triphosphate Pyrophosphohydrolase"/>
    <property type="match status" value="1"/>
</dbReference>
<dbReference type="InterPro" id="IPR000086">
    <property type="entry name" value="NUDIX_hydrolase_dom"/>
</dbReference>
<dbReference type="PROSITE" id="PS00893">
    <property type="entry name" value="NUDIX_BOX"/>
    <property type="match status" value="1"/>
</dbReference>
<proteinExistence type="predicted"/>
<evidence type="ECO:0000259" key="2">
    <source>
        <dbReference type="PROSITE" id="PS51462"/>
    </source>
</evidence>
<dbReference type="OrthoDB" id="10249920at2759"/>
<comment type="caution">
    <text evidence="3">The sequence shown here is derived from an EMBL/GenBank/DDBJ whole genome shotgun (WGS) entry which is preliminary data.</text>
</comment>
<reference evidence="3 4" key="1">
    <citation type="submission" date="2016-07" db="EMBL/GenBank/DDBJ databases">
        <title>Pervasive Adenine N6-methylation of Active Genes in Fungi.</title>
        <authorList>
            <consortium name="DOE Joint Genome Institute"/>
            <person name="Mondo S.J."/>
            <person name="Dannebaum R.O."/>
            <person name="Kuo R.C."/>
            <person name="Labutti K."/>
            <person name="Haridas S."/>
            <person name="Kuo A."/>
            <person name="Salamov A."/>
            <person name="Ahrendt S.R."/>
            <person name="Lipzen A."/>
            <person name="Sullivan W."/>
            <person name="Andreopoulos W.B."/>
            <person name="Clum A."/>
            <person name="Lindquist E."/>
            <person name="Daum C."/>
            <person name="Ramamoorthy G.K."/>
            <person name="Gryganskyi A."/>
            <person name="Culley D."/>
            <person name="Magnuson J.K."/>
            <person name="James T.Y."/>
            <person name="O'Malley M.A."/>
            <person name="Stajich J.E."/>
            <person name="Spatafora J.W."/>
            <person name="Visel A."/>
            <person name="Grigoriev I.V."/>
        </authorList>
    </citation>
    <scope>NUCLEOTIDE SEQUENCE [LARGE SCALE GENOMIC DNA]</scope>
    <source>
        <strain evidence="3 4">CBS 931.73</strain>
    </source>
</reference>
<dbReference type="InParanoid" id="A0A1Y1Y1E7"/>
<dbReference type="GO" id="GO:0019693">
    <property type="term" value="P:ribose phosphate metabolic process"/>
    <property type="evidence" value="ECO:0007669"/>
    <property type="project" value="TreeGrafter"/>
</dbReference>
<dbReference type="FunCoup" id="A0A1Y1Y1E7">
    <property type="interactions" value="809"/>
</dbReference>
<organism evidence="3 4">
    <name type="scientific">Basidiobolus meristosporus CBS 931.73</name>
    <dbReference type="NCBI Taxonomy" id="1314790"/>
    <lineage>
        <taxon>Eukaryota</taxon>
        <taxon>Fungi</taxon>
        <taxon>Fungi incertae sedis</taxon>
        <taxon>Zoopagomycota</taxon>
        <taxon>Entomophthoromycotina</taxon>
        <taxon>Basidiobolomycetes</taxon>
        <taxon>Basidiobolales</taxon>
        <taxon>Basidiobolaceae</taxon>
        <taxon>Basidiobolus</taxon>
    </lineage>
</organism>
<evidence type="ECO:0000313" key="3">
    <source>
        <dbReference type="EMBL" id="ORX91454.1"/>
    </source>
</evidence>
<evidence type="ECO:0000313" key="4">
    <source>
        <dbReference type="Proteomes" id="UP000193498"/>
    </source>
</evidence>
<dbReference type="GO" id="GO:0006753">
    <property type="term" value="P:nucleoside phosphate metabolic process"/>
    <property type="evidence" value="ECO:0007669"/>
    <property type="project" value="TreeGrafter"/>
</dbReference>